<dbReference type="Proteomes" id="UP000031036">
    <property type="component" value="Unassembled WGS sequence"/>
</dbReference>
<proteinExistence type="predicted"/>
<evidence type="ECO:0000256" key="1">
    <source>
        <dbReference type="SAM" id="SignalP"/>
    </source>
</evidence>
<dbReference type="AlphaFoldDB" id="A0A0B2UUR2"/>
<name>A0A0B2UUR2_TOXCA</name>
<reference evidence="2 3" key="1">
    <citation type="submission" date="2014-11" db="EMBL/GenBank/DDBJ databases">
        <title>Genetic blueprint of the zoonotic pathogen Toxocara canis.</title>
        <authorList>
            <person name="Zhu X.-Q."/>
            <person name="Korhonen P.K."/>
            <person name="Cai H."/>
            <person name="Young N.D."/>
            <person name="Nejsum P."/>
            <person name="von Samson-Himmelstjerna G."/>
            <person name="Boag P.R."/>
            <person name="Tan P."/>
            <person name="Li Q."/>
            <person name="Min J."/>
            <person name="Yang Y."/>
            <person name="Wang X."/>
            <person name="Fang X."/>
            <person name="Hall R.S."/>
            <person name="Hofmann A."/>
            <person name="Sternberg P.W."/>
            <person name="Jex A.R."/>
            <person name="Gasser R.B."/>
        </authorList>
    </citation>
    <scope>NUCLEOTIDE SEQUENCE [LARGE SCALE GENOMIC DNA]</scope>
    <source>
        <strain evidence="2">PN_DK_2014</strain>
    </source>
</reference>
<keyword evidence="1" id="KW-0732">Signal</keyword>
<organism evidence="2 3">
    <name type="scientific">Toxocara canis</name>
    <name type="common">Canine roundworm</name>
    <dbReference type="NCBI Taxonomy" id="6265"/>
    <lineage>
        <taxon>Eukaryota</taxon>
        <taxon>Metazoa</taxon>
        <taxon>Ecdysozoa</taxon>
        <taxon>Nematoda</taxon>
        <taxon>Chromadorea</taxon>
        <taxon>Rhabditida</taxon>
        <taxon>Spirurina</taxon>
        <taxon>Ascaridomorpha</taxon>
        <taxon>Ascaridoidea</taxon>
        <taxon>Toxocaridae</taxon>
        <taxon>Toxocara</taxon>
    </lineage>
</organism>
<protein>
    <submittedName>
        <fullName evidence="2">Uncharacterized protein</fullName>
    </submittedName>
</protein>
<evidence type="ECO:0000313" key="3">
    <source>
        <dbReference type="Proteomes" id="UP000031036"/>
    </source>
</evidence>
<accession>A0A0B2UUR2</accession>
<feature type="chain" id="PRO_5002077625" evidence="1">
    <location>
        <begin position="17"/>
        <end position="297"/>
    </location>
</feature>
<dbReference type="OrthoDB" id="10645774at2759"/>
<gene>
    <name evidence="2" type="ORF">Tcan_06745</name>
</gene>
<evidence type="ECO:0000313" key="2">
    <source>
        <dbReference type="EMBL" id="KHN73009.1"/>
    </source>
</evidence>
<sequence length="297" mass="30259">MLKWLLTVSLLGCSKSFIFGPMPCIGSGCGLQPGSVCPFGSLCNNLVFQPHCDGIACAQPAVNYLQDPCISSNCGSLIPLAFGSSQLGPCGNEGTICSPLNVLGGPGPARPVPVVAGSLDPCHGISCSPGFGAIPLMAGGGGYGLLQPPFASPCGGIGCGSSSQPIIIGSPPASPCSGSFCSSGIPLPFPLGANPCDTNSNCTSRLPAIIIIDGPPSAQNLCSFGSAGCTSDQLNKQKKALNIFYDEMDRRLIIALLVIALIAIVLSRPQWESANYDCIGSPSLGGFSTWCGFNKKR</sequence>
<keyword evidence="3" id="KW-1185">Reference proteome</keyword>
<feature type="signal peptide" evidence="1">
    <location>
        <begin position="1"/>
        <end position="16"/>
    </location>
</feature>
<comment type="caution">
    <text evidence="2">The sequence shown here is derived from an EMBL/GenBank/DDBJ whole genome shotgun (WGS) entry which is preliminary data.</text>
</comment>
<dbReference type="EMBL" id="JPKZ01003174">
    <property type="protein sequence ID" value="KHN73009.1"/>
    <property type="molecule type" value="Genomic_DNA"/>
</dbReference>
<dbReference type="PROSITE" id="PS51257">
    <property type="entry name" value="PROKAR_LIPOPROTEIN"/>
    <property type="match status" value="1"/>
</dbReference>